<dbReference type="InterPro" id="IPR019823">
    <property type="entry name" value="Mechanosensitive_channel_CS"/>
</dbReference>
<dbReference type="PROSITE" id="PS01327">
    <property type="entry name" value="MSCL"/>
    <property type="match status" value="1"/>
</dbReference>
<evidence type="ECO:0000256" key="2">
    <source>
        <dbReference type="ARBA" id="ARBA00007254"/>
    </source>
</evidence>
<protein>
    <recommendedName>
        <fullName evidence="10">Large-conductance mechanosensitive channel</fullName>
    </recommendedName>
</protein>
<dbReference type="InterPro" id="IPR001185">
    <property type="entry name" value="MS_channel"/>
</dbReference>
<keyword evidence="8 10" id="KW-0472">Membrane</keyword>
<dbReference type="RefSeq" id="WP_141997947.1">
    <property type="nucleotide sequence ID" value="NZ_VFML01000001.1"/>
</dbReference>
<dbReference type="InterPro" id="IPR037673">
    <property type="entry name" value="MSC/AndL"/>
</dbReference>
<dbReference type="Gene3D" id="1.10.1200.120">
    <property type="entry name" value="Large-conductance mechanosensitive channel, MscL, domain 1"/>
    <property type="match status" value="1"/>
</dbReference>
<dbReference type="PANTHER" id="PTHR30266:SF2">
    <property type="entry name" value="LARGE-CONDUCTANCE MECHANOSENSITIVE CHANNEL"/>
    <property type="match status" value="1"/>
</dbReference>
<comment type="caution">
    <text evidence="11">The sequence shown here is derived from an EMBL/GenBank/DDBJ whole genome shotgun (WGS) entry which is preliminary data.</text>
</comment>
<dbReference type="OrthoDB" id="9810350at2"/>
<keyword evidence="5 10" id="KW-0812">Transmembrane</keyword>
<dbReference type="PRINTS" id="PR01264">
    <property type="entry name" value="MECHCHANNEL"/>
</dbReference>
<accession>A0A542DI14</accession>
<dbReference type="EMBL" id="VFML01000001">
    <property type="protein sequence ID" value="TQJ02729.1"/>
    <property type="molecule type" value="Genomic_DNA"/>
</dbReference>
<comment type="subcellular location">
    <subcellularLocation>
        <location evidence="1 10">Cell membrane</location>
        <topology evidence="1 10">Multi-pass membrane protein</topology>
    </subcellularLocation>
</comment>
<comment type="function">
    <text evidence="10">Channel that opens in response to stretch forces in the membrane lipid bilayer. May participate in the regulation of osmotic pressure changes within the cell.</text>
</comment>
<gene>
    <name evidence="10" type="primary">mscL</name>
    <name evidence="11" type="ORF">FB471_2471</name>
</gene>
<dbReference type="Proteomes" id="UP000320876">
    <property type="component" value="Unassembled WGS sequence"/>
</dbReference>
<evidence type="ECO:0000256" key="5">
    <source>
        <dbReference type="ARBA" id="ARBA00022692"/>
    </source>
</evidence>
<dbReference type="AlphaFoldDB" id="A0A542DI14"/>
<keyword evidence="4 10" id="KW-1003">Cell membrane</keyword>
<evidence type="ECO:0000256" key="7">
    <source>
        <dbReference type="ARBA" id="ARBA00023065"/>
    </source>
</evidence>
<comment type="similarity">
    <text evidence="2 10">Belongs to the MscL family.</text>
</comment>
<feature type="transmembrane region" description="Helical" evidence="10">
    <location>
        <begin position="12"/>
        <end position="34"/>
    </location>
</feature>
<evidence type="ECO:0000256" key="4">
    <source>
        <dbReference type="ARBA" id="ARBA00022475"/>
    </source>
</evidence>
<evidence type="ECO:0000256" key="10">
    <source>
        <dbReference type="HAMAP-Rule" id="MF_00115"/>
    </source>
</evidence>
<evidence type="ECO:0000256" key="1">
    <source>
        <dbReference type="ARBA" id="ARBA00004651"/>
    </source>
</evidence>
<evidence type="ECO:0000256" key="6">
    <source>
        <dbReference type="ARBA" id="ARBA00022989"/>
    </source>
</evidence>
<evidence type="ECO:0000313" key="11">
    <source>
        <dbReference type="EMBL" id="TQJ02729.1"/>
    </source>
</evidence>
<dbReference type="SUPFAM" id="SSF81330">
    <property type="entry name" value="Gated mechanosensitive channel"/>
    <property type="match status" value="1"/>
</dbReference>
<name>A0A542DI14_AMYCI</name>
<keyword evidence="6 10" id="KW-1133">Transmembrane helix</keyword>
<dbReference type="Pfam" id="PF01741">
    <property type="entry name" value="MscL"/>
    <property type="match status" value="1"/>
</dbReference>
<keyword evidence="9 10" id="KW-0407">Ion channel</keyword>
<dbReference type="NCBIfam" id="NF001842">
    <property type="entry name" value="PRK00567.1-3"/>
    <property type="match status" value="1"/>
</dbReference>
<dbReference type="PANTHER" id="PTHR30266">
    <property type="entry name" value="MECHANOSENSITIVE CHANNEL MSCL"/>
    <property type="match status" value="1"/>
</dbReference>
<dbReference type="GO" id="GO:0005886">
    <property type="term" value="C:plasma membrane"/>
    <property type="evidence" value="ECO:0007669"/>
    <property type="project" value="UniProtKB-SubCell"/>
</dbReference>
<keyword evidence="7 10" id="KW-0406">Ion transport</keyword>
<dbReference type="GO" id="GO:0008381">
    <property type="term" value="F:mechanosensitive monoatomic ion channel activity"/>
    <property type="evidence" value="ECO:0007669"/>
    <property type="project" value="UniProtKB-UniRule"/>
</dbReference>
<evidence type="ECO:0000256" key="9">
    <source>
        <dbReference type="ARBA" id="ARBA00023303"/>
    </source>
</evidence>
<proteinExistence type="inferred from homology"/>
<sequence length="133" mass="14295">MFKGFKDFIMRGNVIDLAVAVVIGTAFTAIVTAFTDGLIKPLINAMGGSEAGQGLGFRVLEDNESTFMDIGGVLNAAINFLLVAAVVYFVIVLPVQKLKARRKRGEEPGPAAPTDTELLAEIRDLLREQRGKS</sequence>
<dbReference type="NCBIfam" id="TIGR00220">
    <property type="entry name" value="mscL"/>
    <property type="match status" value="1"/>
</dbReference>
<comment type="subunit">
    <text evidence="10">Homopentamer.</text>
</comment>
<evidence type="ECO:0000256" key="3">
    <source>
        <dbReference type="ARBA" id="ARBA00022448"/>
    </source>
</evidence>
<feature type="transmembrane region" description="Helical" evidence="10">
    <location>
        <begin position="73"/>
        <end position="95"/>
    </location>
</feature>
<evidence type="ECO:0000313" key="12">
    <source>
        <dbReference type="Proteomes" id="UP000320876"/>
    </source>
</evidence>
<dbReference type="InterPro" id="IPR036019">
    <property type="entry name" value="MscL_channel"/>
</dbReference>
<organism evidence="11 12">
    <name type="scientific">Amycolatopsis cihanbeyliensis</name>
    <dbReference type="NCBI Taxonomy" id="1128664"/>
    <lineage>
        <taxon>Bacteria</taxon>
        <taxon>Bacillati</taxon>
        <taxon>Actinomycetota</taxon>
        <taxon>Actinomycetes</taxon>
        <taxon>Pseudonocardiales</taxon>
        <taxon>Pseudonocardiaceae</taxon>
        <taxon>Amycolatopsis</taxon>
    </lineage>
</organism>
<keyword evidence="12" id="KW-1185">Reference proteome</keyword>
<evidence type="ECO:0000256" key="8">
    <source>
        <dbReference type="ARBA" id="ARBA00023136"/>
    </source>
</evidence>
<reference evidence="11 12" key="1">
    <citation type="submission" date="2019-06" db="EMBL/GenBank/DDBJ databases">
        <title>Sequencing the genomes of 1000 actinobacteria strains.</title>
        <authorList>
            <person name="Klenk H.-P."/>
        </authorList>
    </citation>
    <scope>NUCLEOTIDE SEQUENCE [LARGE SCALE GENOMIC DNA]</scope>
    <source>
        <strain evidence="11 12">DSM 45679</strain>
    </source>
</reference>
<keyword evidence="3 10" id="KW-0813">Transport</keyword>
<dbReference type="HAMAP" id="MF_00115">
    <property type="entry name" value="MscL"/>
    <property type="match status" value="1"/>
</dbReference>